<dbReference type="InterPro" id="IPR050583">
    <property type="entry name" value="Mycobacterial_A85_antigen"/>
</dbReference>
<evidence type="ECO:0000313" key="1">
    <source>
        <dbReference type="EMBL" id="MBD7968618.1"/>
    </source>
</evidence>
<dbReference type="Proteomes" id="UP000608071">
    <property type="component" value="Unassembled WGS sequence"/>
</dbReference>
<reference evidence="1 2" key="1">
    <citation type="submission" date="2020-08" db="EMBL/GenBank/DDBJ databases">
        <title>A Genomic Blueprint of the Chicken Gut Microbiome.</title>
        <authorList>
            <person name="Gilroy R."/>
            <person name="Ravi A."/>
            <person name="Getino M."/>
            <person name="Pursley I."/>
            <person name="Horton D.L."/>
            <person name="Alikhan N.-F."/>
            <person name="Baker D."/>
            <person name="Gharbi K."/>
            <person name="Hall N."/>
            <person name="Watson M."/>
            <person name="Adriaenssens E.M."/>
            <person name="Foster-Nyarko E."/>
            <person name="Jarju S."/>
            <person name="Secka A."/>
            <person name="Antonio M."/>
            <person name="Oren A."/>
            <person name="Chaudhuri R."/>
            <person name="La Ragione R.M."/>
            <person name="Hildebrand F."/>
            <person name="Pallen M.J."/>
        </authorList>
    </citation>
    <scope>NUCLEOTIDE SEQUENCE [LARGE SCALE GENOMIC DNA]</scope>
    <source>
        <strain evidence="1 2">Sa2BVA9</strain>
    </source>
</reference>
<dbReference type="SUPFAM" id="SSF53474">
    <property type="entry name" value="alpha/beta-Hydrolases"/>
    <property type="match status" value="1"/>
</dbReference>
<name>A0ABR8SYQ9_9BACL</name>
<organism evidence="1 2">
    <name type="scientific">Paenibacillus gallinarum</name>
    <dbReference type="NCBI Taxonomy" id="2762232"/>
    <lineage>
        <taxon>Bacteria</taxon>
        <taxon>Bacillati</taxon>
        <taxon>Bacillota</taxon>
        <taxon>Bacilli</taxon>
        <taxon>Bacillales</taxon>
        <taxon>Paenibacillaceae</taxon>
        <taxon>Paenibacillus</taxon>
    </lineage>
</organism>
<dbReference type="EMBL" id="JACSQL010000004">
    <property type="protein sequence ID" value="MBD7968618.1"/>
    <property type="molecule type" value="Genomic_DNA"/>
</dbReference>
<comment type="caution">
    <text evidence="1">The sequence shown here is derived from an EMBL/GenBank/DDBJ whole genome shotgun (WGS) entry which is preliminary data.</text>
</comment>
<dbReference type="RefSeq" id="WP_191799866.1">
    <property type="nucleotide sequence ID" value="NZ_JACSQL010000004.1"/>
</dbReference>
<sequence>MRNMYQQEVILDKQISIYLPPSYNETENSVRFPVVYLQDGIDLVSQVFNLLSHKFRVKELPELIIVGIEPNNRIHEYTPWPAASLRGAGHPGFGSKGAEYIEYITDVLKPHIDMTYRTLTESEHTGIIGASLGGLISLYAGYLRPDVFGKIGALSASFWYEGMLTFIEDNPLSLHHGGKLFLSVGSLEGVYKENIQRHMVPYTLRAHERLLEKGLTPEQLKFVLVEGGTHDDVFFAKQFIEALHWMFA</sequence>
<protein>
    <submittedName>
        <fullName evidence="1">Alpha/beta hydrolase</fullName>
    </submittedName>
</protein>
<keyword evidence="2" id="KW-1185">Reference proteome</keyword>
<dbReference type="PANTHER" id="PTHR48098:SF3">
    <property type="entry name" value="IRON(III) ENTEROBACTIN ESTERASE"/>
    <property type="match status" value="1"/>
</dbReference>
<dbReference type="InterPro" id="IPR029058">
    <property type="entry name" value="AB_hydrolase_fold"/>
</dbReference>
<keyword evidence="1" id="KW-0378">Hydrolase</keyword>
<dbReference type="PANTHER" id="PTHR48098">
    <property type="entry name" value="ENTEROCHELIN ESTERASE-RELATED"/>
    <property type="match status" value="1"/>
</dbReference>
<dbReference type="InterPro" id="IPR000801">
    <property type="entry name" value="Esterase-like"/>
</dbReference>
<proteinExistence type="predicted"/>
<dbReference type="Pfam" id="PF00756">
    <property type="entry name" value="Esterase"/>
    <property type="match status" value="1"/>
</dbReference>
<evidence type="ECO:0000313" key="2">
    <source>
        <dbReference type="Proteomes" id="UP000608071"/>
    </source>
</evidence>
<dbReference type="GO" id="GO:0016787">
    <property type="term" value="F:hydrolase activity"/>
    <property type="evidence" value="ECO:0007669"/>
    <property type="project" value="UniProtKB-KW"/>
</dbReference>
<accession>A0ABR8SYQ9</accession>
<dbReference type="Gene3D" id="3.40.50.1820">
    <property type="entry name" value="alpha/beta hydrolase"/>
    <property type="match status" value="1"/>
</dbReference>
<gene>
    <name evidence="1" type="ORF">H9647_11150</name>
</gene>